<protein>
    <submittedName>
        <fullName evidence="2">Ubiquitin-protein ligase</fullName>
    </submittedName>
</protein>
<gene>
    <name evidence="2" type="ORF">LIER_07461</name>
</gene>
<proteinExistence type="predicted"/>
<dbReference type="Pfam" id="PF00179">
    <property type="entry name" value="UQ_con"/>
    <property type="match status" value="1"/>
</dbReference>
<sequence>MQIYVVGEAFQTLERHLTDLPNLLSTLKQKFPSIQTYFCTVVHMFGSKTCNKLFSDKDPSKPPKWKFPPGFFHQNIYPSGTVCLSILNEDSGCRPAITIRKLLVGIQDLLDAPNILDPAQSDGYKMFVEDKTEYRRRVRQQVKVYPSLI</sequence>
<reference evidence="2 3" key="1">
    <citation type="submission" date="2024-01" db="EMBL/GenBank/DDBJ databases">
        <title>The complete chloroplast genome sequence of Lithospermum erythrorhizon: insights into the phylogenetic relationship among Boraginaceae species and the maternal lineages of purple gromwells.</title>
        <authorList>
            <person name="Okada T."/>
            <person name="Watanabe K."/>
        </authorList>
    </citation>
    <scope>NUCLEOTIDE SEQUENCE [LARGE SCALE GENOMIC DNA]</scope>
</reference>
<dbReference type="GO" id="GO:0016874">
    <property type="term" value="F:ligase activity"/>
    <property type="evidence" value="ECO:0007669"/>
    <property type="project" value="UniProtKB-KW"/>
</dbReference>
<keyword evidence="3" id="KW-1185">Reference proteome</keyword>
<dbReference type="PROSITE" id="PS50127">
    <property type="entry name" value="UBC_2"/>
    <property type="match status" value="1"/>
</dbReference>
<comment type="caution">
    <text evidence="2">The sequence shown here is derived from an EMBL/GenBank/DDBJ whole genome shotgun (WGS) entry which is preliminary data.</text>
</comment>
<name>A0AAV3P8E1_LITER</name>
<evidence type="ECO:0000259" key="1">
    <source>
        <dbReference type="PROSITE" id="PS50127"/>
    </source>
</evidence>
<dbReference type="InterPro" id="IPR016135">
    <property type="entry name" value="UBQ-conjugating_enzyme/RWD"/>
</dbReference>
<keyword evidence="2" id="KW-0436">Ligase</keyword>
<dbReference type="PANTHER" id="PTHR24067">
    <property type="entry name" value="UBIQUITIN-CONJUGATING ENZYME E2"/>
    <property type="match status" value="1"/>
</dbReference>
<dbReference type="EMBL" id="BAABME010001150">
    <property type="protein sequence ID" value="GAA0147864.1"/>
    <property type="molecule type" value="Genomic_DNA"/>
</dbReference>
<dbReference type="AlphaFoldDB" id="A0AAV3P8E1"/>
<organism evidence="2 3">
    <name type="scientific">Lithospermum erythrorhizon</name>
    <name type="common">Purple gromwell</name>
    <name type="synonym">Lithospermum officinale var. erythrorhizon</name>
    <dbReference type="NCBI Taxonomy" id="34254"/>
    <lineage>
        <taxon>Eukaryota</taxon>
        <taxon>Viridiplantae</taxon>
        <taxon>Streptophyta</taxon>
        <taxon>Embryophyta</taxon>
        <taxon>Tracheophyta</taxon>
        <taxon>Spermatophyta</taxon>
        <taxon>Magnoliopsida</taxon>
        <taxon>eudicotyledons</taxon>
        <taxon>Gunneridae</taxon>
        <taxon>Pentapetalae</taxon>
        <taxon>asterids</taxon>
        <taxon>lamiids</taxon>
        <taxon>Boraginales</taxon>
        <taxon>Boraginaceae</taxon>
        <taxon>Boraginoideae</taxon>
        <taxon>Lithospermeae</taxon>
        <taxon>Lithospermum</taxon>
    </lineage>
</organism>
<dbReference type="Proteomes" id="UP001454036">
    <property type="component" value="Unassembled WGS sequence"/>
</dbReference>
<feature type="domain" description="UBC core" evidence="1">
    <location>
        <begin position="1"/>
        <end position="147"/>
    </location>
</feature>
<dbReference type="SMART" id="SM00212">
    <property type="entry name" value="UBCc"/>
    <property type="match status" value="1"/>
</dbReference>
<evidence type="ECO:0000313" key="2">
    <source>
        <dbReference type="EMBL" id="GAA0147864.1"/>
    </source>
</evidence>
<accession>A0AAV3P8E1</accession>
<evidence type="ECO:0000313" key="3">
    <source>
        <dbReference type="Proteomes" id="UP001454036"/>
    </source>
</evidence>
<dbReference type="SUPFAM" id="SSF54495">
    <property type="entry name" value="UBC-like"/>
    <property type="match status" value="1"/>
</dbReference>
<dbReference type="InterPro" id="IPR050113">
    <property type="entry name" value="Ub_conjugating_enzyme"/>
</dbReference>
<dbReference type="InterPro" id="IPR000608">
    <property type="entry name" value="UBC"/>
</dbReference>
<dbReference type="Gene3D" id="3.10.110.10">
    <property type="entry name" value="Ubiquitin Conjugating Enzyme"/>
    <property type="match status" value="1"/>
</dbReference>